<accession>A0A1V9YSD1</accession>
<proteinExistence type="predicted"/>
<dbReference type="PROSITE" id="PS50158">
    <property type="entry name" value="ZF_CCHC"/>
    <property type="match status" value="1"/>
</dbReference>
<dbReference type="InterPro" id="IPR001878">
    <property type="entry name" value="Znf_CCHC"/>
</dbReference>
<dbReference type="STRING" id="1202772.A0A1V9YSD1"/>
<keyword evidence="1" id="KW-0862">Zinc</keyword>
<dbReference type="EMBL" id="JNBR01001143">
    <property type="protein sequence ID" value="OQR88675.1"/>
    <property type="molecule type" value="Genomic_DNA"/>
</dbReference>
<evidence type="ECO:0000259" key="3">
    <source>
        <dbReference type="PROSITE" id="PS50158"/>
    </source>
</evidence>
<dbReference type="AlphaFoldDB" id="A0A1V9YSD1"/>
<keyword evidence="5" id="KW-1185">Reference proteome</keyword>
<feature type="region of interest" description="Disordered" evidence="2">
    <location>
        <begin position="223"/>
        <end position="333"/>
    </location>
</feature>
<feature type="compositionally biased region" description="Basic residues" evidence="2">
    <location>
        <begin position="296"/>
        <end position="305"/>
    </location>
</feature>
<dbReference type="GO" id="GO:0003676">
    <property type="term" value="F:nucleic acid binding"/>
    <property type="evidence" value="ECO:0007669"/>
    <property type="project" value="InterPro"/>
</dbReference>
<evidence type="ECO:0000256" key="1">
    <source>
        <dbReference type="PROSITE-ProRule" id="PRU00047"/>
    </source>
</evidence>
<evidence type="ECO:0000313" key="5">
    <source>
        <dbReference type="Proteomes" id="UP000243579"/>
    </source>
</evidence>
<name>A0A1V9YSD1_ACHHY</name>
<keyword evidence="1" id="KW-0479">Metal-binding</keyword>
<feature type="compositionally biased region" description="Basic and acidic residues" evidence="2">
    <location>
        <begin position="245"/>
        <end position="267"/>
    </location>
</feature>
<sequence length="628" mass="70439">MTTKKDSAAMATSGVVVLSQLVHPEFTSVAYADVVKWKRAREEYESSLRLECDRTKRRFSKVCVPLRASFAPPGRLEYLMRKWGLHEDHTVHDVPDDVLWTAINKILDKPLNKTVIMYDKVFASLKLDYDEEDINARVCEYVFSASRLTEEHGLKKDLENAKIKAKIFRAIAKQLHPPELREEVKHTLDRKLALKPDMGFEHLEKIVYKRAIEFKWLNRSKKRARSQEESEGEEEFTSAKRMRKPDKAKVLQHKERQEDRKDVERQRACWHCGSKKHKLRDCPTASDRQKELAVKKNWKSRRRGRVSSGGSNDGGSGSGSYGGKGNNGDGDKRTVVMRAGQRGFSINKGDRDACQSKMNRLDALPGLSQFFAGSKGHMMVTLDGVLNVPCVPDSGCSLNVIPSKMVEQLKTKEPNLNVITLDQPQLGVCVGNTTLQLRKKVELHLQLTTAAGPVNVPGMQPCYVVEEGDEFLISNEVLVKLGIDLERLLEQVALGQLSRSEVESGDDLGDDEELGDLETSLNALRVDDTGDTARLDQEDAQAVEAMLARAVADGFPAEQYDRLEKIVKSYEIWRAVFRGTDPPADVEPMSIKLKPDATPYSCAGRKLNPLQEGLCICSEDNSCVTGWL</sequence>
<reference evidence="4 5" key="1">
    <citation type="journal article" date="2014" name="Genome Biol. Evol.">
        <title>The secreted proteins of Achlya hypogyna and Thraustotheca clavata identify the ancestral oomycete secretome and reveal gene acquisitions by horizontal gene transfer.</title>
        <authorList>
            <person name="Misner I."/>
            <person name="Blouin N."/>
            <person name="Leonard G."/>
            <person name="Richards T.A."/>
            <person name="Lane C.E."/>
        </authorList>
    </citation>
    <scope>NUCLEOTIDE SEQUENCE [LARGE SCALE GENOMIC DNA]</scope>
    <source>
        <strain evidence="4 5">ATCC 48635</strain>
    </source>
</reference>
<evidence type="ECO:0000313" key="4">
    <source>
        <dbReference type="EMBL" id="OQR88675.1"/>
    </source>
</evidence>
<evidence type="ECO:0000256" key="2">
    <source>
        <dbReference type="SAM" id="MobiDB-lite"/>
    </source>
</evidence>
<feature type="domain" description="CCHC-type" evidence="3">
    <location>
        <begin position="269"/>
        <end position="283"/>
    </location>
</feature>
<keyword evidence="1" id="KW-0863">Zinc-finger</keyword>
<comment type="caution">
    <text evidence="4">The sequence shown here is derived from an EMBL/GenBank/DDBJ whole genome shotgun (WGS) entry which is preliminary data.</text>
</comment>
<protein>
    <recommendedName>
        <fullName evidence="3">CCHC-type domain-containing protein</fullName>
    </recommendedName>
</protein>
<dbReference type="Proteomes" id="UP000243579">
    <property type="component" value="Unassembled WGS sequence"/>
</dbReference>
<gene>
    <name evidence="4" type="ORF">ACHHYP_06696</name>
</gene>
<feature type="compositionally biased region" description="Gly residues" evidence="2">
    <location>
        <begin position="311"/>
        <end position="328"/>
    </location>
</feature>
<dbReference type="OrthoDB" id="79196at2759"/>
<dbReference type="GO" id="GO:0008270">
    <property type="term" value="F:zinc ion binding"/>
    <property type="evidence" value="ECO:0007669"/>
    <property type="project" value="UniProtKB-KW"/>
</dbReference>
<organism evidence="4 5">
    <name type="scientific">Achlya hypogyna</name>
    <name type="common">Oomycete</name>
    <name type="synonym">Protoachlya hypogyna</name>
    <dbReference type="NCBI Taxonomy" id="1202772"/>
    <lineage>
        <taxon>Eukaryota</taxon>
        <taxon>Sar</taxon>
        <taxon>Stramenopiles</taxon>
        <taxon>Oomycota</taxon>
        <taxon>Saprolegniomycetes</taxon>
        <taxon>Saprolegniales</taxon>
        <taxon>Achlyaceae</taxon>
        <taxon>Achlya</taxon>
    </lineage>
</organism>